<feature type="domain" description="Calcineurin-like phosphoesterase" evidence="8">
    <location>
        <begin position="1"/>
        <end position="238"/>
    </location>
</feature>
<evidence type="ECO:0000259" key="8">
    <source>
        <dbReference type="Pfam" id="PF00149"/>
    </source>
</evidence>
<sequence length="399" mass="45591">MRILHTSDWHLGKYLEDYSRLEEQEKFIDDLVNIVEEKDIDLIIIAGDIYDNSNPPAKAEKLFYRGIKRLSNNGERIVLVIGGNHDNPDRLISSKPLATEQGIILLGTPKNTVEVGSVGNYEILDSGEGYVEIKIKDENIVILTLPYPSEQRLNEIFHKGKDEEEIQKEYSEKVGEILSELSKKFREDTINICTSHIFVLGGESTDSERPIQIGGGLTVNGEKLPLNAQYIALGHLHKSQKVKGNNNAYYSGSPIQYSKSECNHKKYVYVVDIKPKEEPNIELVELNIYKPIEVWKCNGVEEAIIKCEENKDRELWVYLEIKTDKIITQSELKEIKSIKPDILTITPIIKATEIEEELESLEEKSIAELFKNFYLEKRSVEPSEEFMTVFSEIVLEEGE</sequence>
<dbReference type="GO" id="GO:0008408">
    <property type="term" value="F:3'-5' exonuclease activity"/>
    <property type="evidence" value="ECO:0007669"/>
    <property type="project" value="InterPro"/>
</dbReference>
<comment type="function">
    <text evidence="7">SbcCD cleaves DNA hairpin structures. These structures can inhibit DNA replication and are intermediates in certain DNA recombination reactions. The complex acts as a 3'-&gt;5' double strand exonuclease that can open hairpins. It also has a 5' single-strand endonuclease activity.</text>
</comment>
<evidence type="ECO:0000313" key="11">
    <source>
        <dbReference type="Proteomes" id="UP000037267"/>
    </source>
</evidence>
<dbReference type="Pfam" id="PF00149">
    <property type="entry name" value="Metallophos"/>
    <property type="match status" value="1"/>
</dbReference>
<keyword evidence="11" id="KW-1185">Reference proteome</keyword>
<name>A0A0L0WD57_GOTPU</name>
<dbReference type="InterPro" id="IPR004843">
    <property type="entry name" value="Calcineurin-like_PHP"/>
</dbReference>
<organism evidence="10 11">
    <name type="scientific">Gottschalkia purinilytica</name>
    <name type="common">Clostridium purinilyticum</name>
    <dbReference type="NCBI Taxonomy" id="1503"/>
    <lineage>
        <taxon>Bacteria</taxon>
        <taxon>Bacillati</taxon>
        <taxon>Bacillota</taxon>
        <taxon>Tissierellia</taxon>
        <taxon>Tissierellales</taxon>
        <taxon>Gottschalkiaceae</taxon>
        <taxon>Gottschalkia</taxon>
    </lineage>
</organism>
<dbReference type="STRING" id="1503.CLPU_3c01860"/>
<evidence type="ECO:0000256" key="1">
    <source>
        <dbReference type="ARBA" id="ARBA00010555"/>
    </source>
</evidence>
<accession>A0A0L0WD57</accession>
<evidence type="ECO:0000256" key="3">
    <source>
        <dbReference type="ARBA" id="ARBA00013365"/>
    </source>
</evidence>
<proteinExistence type="inferred from homology"/>
<dbReference type="NCBIfam" id="TIGR00619">
    <property type="entry name" value="sbcd"/>
    <property type="match status" value="1"/>
</dbReference>
<dbReference type="GO" id="GO:0004519">
    <property type="term" value="F:endonuclease activity"/>
    <property type="evidence" value="ECO:0007669"/>
    <property type="project" value="UniProtKB-KW"/>
</dbReference>
<dbReference type="Proteomes" id="UP000037267">
    <property type="component" value="Unassembled WGS sequence"/>
</dbReference>
<dbReference type="InterPro" id="IPR029052">
    <property type="entry name" value="Metallo-depent_PP-like"/>
</dbReference>
<protein>
    <recommendedName>
        <fullName evidence="3 7">Nuclease SbcCD subunit D</fullName>
    </recommendedName>
</protein>
<dbReference type="EMBL" id="LGSS01000003">
    <property type="protein sequence ID" value="KNF09408.1"/>
    <property type="molecule type" value="Genomic_DNA"/>
</dbReference>
<gene>
    <name evidence="7 10" type="primary">sbcD</name>
    <name evidence="10" type="ORF">CLPU_3c01860</name>
</gene>
<evidence type="ECO:0000259" key="9">
    <source>
        <dbReference type="Pfam" id="PF12320"/>
    </source>
</evidence>
<dbReference type="Gene3D" id="3.60.21.10">
    <property type="match status" value="1"/>
</dbReference>
<comment type="subunit">
    <text evidence="2 7">Heterodimer of SbcC and SbcD.</text>
</comment>
<feature type="domain" description="Nuclease SbcCD subunit D C-terminal" evidence="9">
    <location>
        <begin position="289"/>
        <end position="376"/>
    </location>
</feature>
<dbReference type="InterPro" id="IPR041796">
    <property type="entry name" value="Mre11_N"/>
</dbReference>
<keyword evidence="4 7" id="KW-0540">Nuclease</keyword>
<evidence type="ECO:0000256" key="7">
    <source>
        <dbReference type="RuleBase" id="RU363069"/>
    </source>
</evidence>
<dbReference type="GO" id="GO:0006260">
    <property type="term" value="P:DNA replication"/>
    <property type="evidence" value="ECO:0007669"/>
    <property type="project" value="UniProtKB-KW"/>
</dbReference>
<dbReference type="GO" id="GO:0006310">
    <property type="term" value="P:DNA recombination"/>
    <property type="evidence" value="ECO:0007669"/>
    <property type="project" value="UniProtKB-KW"/>
</dbReference>
<evidence type="ECO:0000256" key="6">
    <source>
        <dbReference type="ARBA" id="ARBA00022839"/>
    </source>
</evidence>
<dbReference type="Pfam" id="PF12320">
    <property type="entry name" value="SbcD_C"/>
    <property type="match status" value="1"/>
</dbReference>
<reference evidence="11" key="1">
    <citation type="submission" date="2015-07" db="EMBL/GenBank/DDBJ databases">
        <title>Draft genome sequence of the purine-degrading Gottschalkia purinilyticum DSM 1384 (formerly Clostridium purinilyticum).</title>
        <authorList>
            <person name="Poehlein A."/>
            <person name="Schiel-Bengelsdorf B."/>
            <person name="Bengelsdorf F.R."/>
            <person name="Daniel R."/>
            <person name="Duerre P."/>
        </authorList>
    </citation>
    <scope>NUCLEOTIDE SEQUENCE [LARGE SCALE GENOMIC DNA]</scope>
    <source>
        <strain evidence="11">DSM 1384</strain>
    </source>
</reference>
<dbReference type="CDD" id="cd00840">
    <property type="entry name" value="MPP_Mre11_N"/>
    <property type="match status" value="1"/>
</dbReference>
<keyword evidence="5 7" id="KW-0378">Hydrolase</keyword>
<dbReference type="InterPro" id="IPR050535">
    <property type="entry name" value="DNA_Repair-Maintenance_Comp"/>
</dbReference>
<keyword evidence="7" id="KW-0255">Endonuclease</keyword>
<evidence type="ECO:0000256" key="2">
    <source>
        <dbReference type="ARBA" id="ARBA00011322"/>
    </source>
</evidence>
<evidence type="ECO:0000313" key="10">
    <source>
        <dbReference type="EMBL" id="KNF09408.1"/>
    </source>
</evidence>
<keyword evidence="6 7" id="KW-0269">Exonuclease</keyword>
<keyword evidence="7" id="KW-0233">DNA recombination</keyword>
<dbReference type="InterPro" id="IPR026843">
    <property type="entry name" value="SbcD_C"/>
</dbReference>
<comment type="caution">
    <text evidence="10">The sequence shown here is derived from an EMBL/GenBank/DDBJ whole genome shotgun (WGS) entry which is preliminary data.</text>
</comment>
<evidence type="ECO:0000256" key="4">
    <source>
        <dbReference type="ARBA" id="ARBA00022722"/>
    </source>
</evidence>
<dbReference type="PANTHER" id="PTHR30337">
    <property type="entry name" value="COMPONENT OF ATP-DEPENDENT DSDNA EXONUCLEASE"/>
    <property type="match status" value="1"/>
</dbReference>
<dbReference type="OrthoDB" id="9773856at2"/>
<dbReference type="PATRIC" id="fig|1503.3.peg.2052"/>
<dbReference type="AlphaFoldDB" id="A0A0L0WD57"/>
<comment type="similarity">
    <text evidence="1 7">Belongs to the SbcD family.</text>
</comment>
<dbReference type="PANTHER" id="PTHR30337:SF0">
    <property type="entry name" value="NUCLEASE SBCCD SUBUNIT D"/>
    <property type="match status" value="1"/>
</dbReference>
<evidence type="ECO:0000256" key="5">
    <source>
        <dbReference type="ARBA" id="ARBA00022801"/>
    </source>
</evidence>
<dbReference type="SUPFAM" id="SSF56300">
    <property type="entry name" value="Metallo-dependent phosphatases"/>
    <property type="match status" value="1"/>
</dbReference>
<keyword evidence="7" id="KW-0235">DNA replication</keyword>
<dbReference type="RefSeq" id="WP_050354395.1">
    <property type="nucleotide sequence ID" value="NZ_LGSS01000003.1"/>
</dbReference>
<dbReference type="InterPro" id="IPR004593">
    <property type="entry name" value="SbcD"/>
</dbReference>